<evidence type="ECO:0000256" key="4">
    <source>
        <dbReference type="HAMAP-Rule" id="MF_01241"/>
    </source>
</evidence>
<dbReference type="GO" id="GO:0006043">
    <property type="term" value="P:glucosamine catabolic process"/>
    <property type="evidence" value="ECO:0007669"/>
    <property type="project" value="TreeGrafter"/>
</dbReference>
<feature type="domain" description="Glucosamine/galactosamine-6-phosphate isomerase" evidence="5">
    <location>
        <begin position="11"/>
        <end position="228"/>
    </location>
</feature>
<sequence>MKILIANNADLAAQKAASFMQKFVIDKPNTVLGLATGGTMLKVYHHMIEGFKAGSHSYAEVQTFNLDEYVGLAGTHPASYRYYMNENLFQHIDINLTNTNLPNGLGEDLAAEAAQYEQRIRQTNGMDAILLGLGKNGHIGFNEPASSLASRTRLKTLTKSTREANMQYFDDIADVPKYAITMGIKTILDAKNCVLIATGKSKAQAVAEMIEGPMSANCPASALQMHEYTTVILDKDAASKLKNLDYYEYVHPNGDEVYI</sequence>
<feature type="active site" description="For ring-opening step" evidence="4">
    <location>
        <position position="136"/>
    </location>
</feature>
<feature type="active site" description="Proton acceptor; for enolization step" evidence="4">
    <location>
        <position position="67"/>
    </location>
</feature>
<dbReference type="Pfam" id="PF01182">
    <property type="entry name" value="Glucosamine_iso"/>
    <property type="match status" value="1"/>
</dbReference>
<feature type="active site" description="Proton acceptor; for ring-opening step" evidence="4">
    <location>
        <position position="138"/>
    </location>
</feature>
<keyword evidence="4" id="KW-0021">Allosteric enzyme</keyword>
<comment type="similarity">
    <text evidence="4">Belongs to the glucosamine/galactosamine-6-phosphate isomerase family. NagB subfamily.</text>
</comment>
<evidence type="ECO:0000259" key="5">
    <source>
        <dbReference type="Pfam" id="PF01182"/>
    </source>
</evidence>
<protein>
    <recommendedName>
        <fullName evidence="4">Glucosamine-6-phosphate deaminase</fullName>
        <ecNumber evidence="4">3.5.99.6</ecNumber>
    </recommendedName>
    <alternativeName>
        <fullName evidence="4">GlcN6P deaminase</fullName>
        <shortName evidence="4">GNPDA</shortName>
    </alternativeName>
    <alternativeName>
        <fullName evidence="4">Glucosamine-6-phosphate isomerase</fullName>
    </alternativeName>
</protein>
<dbReference type="Gene3D" id="3.40.50.1360">
    <property type="match status" value="1"/>
</dbReference>
<gene>
    <name evidence="4 6" type="primary">nagB</name>
    <name evidence="6" type="ORF">COB13_01630</name>
</gene>
<dbReference type="InterPro" id="IPR004547">
    <property type="entry name" value="Glucosamine6P_isomerase"/>
</dbReference>
<comment type="activity regulation">
    <text evidence="4">Allosterically activated by N-acetylglucosamine 6-phosphate (GlcNAc6P).</text>
</comment>
<reference evidence="6" key="2">
    <citation type="journal article" date="2018" name="ISME J.">
        <title>A dynamic microbial community with high functional redundancy inhabits the cold, oxic subseafloor aquifer.</title>
        <authorList>
            <person name="Tully B.J."/>
            <person name="Wheat C.G."/>
            <person name="Glazer B.T."/>
            <person name="Huber J.A."/>
        </authorList>
    </citation>
    <scope>NUCLEOTIDE SEQUENCE</scope>
    <source>
        <strain evidence="6">NORP83</strain>
    </source>
</reference>
<dbReference type="GO" id="GO:0006046">
    <property type="term" value="P:N-acetylglucosamine catabolic process"/>
    <property type="evidence" value="ECO:0007669"/>
    <property type="project" value="UniProtKB-UniRule"/>
</dbReference>
<dbReference type="EC" id="3.5.99.6" evidence="4"/>
<comment type="catalytic activity">
    <reaction evidence="1 4">
        <text>alpha-D-glucosamine 6-phosphate + H2O = beta-D-fructose 6-phosphate + NH4(+)</text>
        <dbReference type="Rhea" id="RHEA:12172"/>
        <dbReference type="ChEBI" id="CHEBI:15377"/>
        <dbReference type="ChEBI" id="CHEBI:28938"/>
        <dbReference type="ChEBI" id="CHEBI:57634"/>
        <dbReference type="ChEBI" id="CHEBI:75989"/>
        <dbReference type="EC" id="3.5.99.6"/>
    </reaction>
</comment>
<dbReference type="InterPro" id="IPR006148">
    <property type="entry name" value="Glc/Gal-6P_isomerase"/>
</dbReference>
<evidence type="ECO:0000313" key="6">
    <source>
        <dbReference type="EMBL" id="PCJ03352.1"/>
    </source>
</evidence>
<dbReference type="PANTHER" id="PTHR11280">
    <property type="entry name" value="GLUCOSAMINE-6-PHOSPHATE ISOMERASE"/>
    <property type="match status" value="1"/>
</dbReference>
<keyword evidence="2 4" id="KW-0378">Hydrolase</keyword>
<feature type="site" description="Part of the allosteric site" evidence="4">
    <location>
        <position position="153"/>
    </location>
</feature>
<evidence type="ECO:0000256" key="3">
    <source>
        <dbReference type="ARBA" id="ARBA00023277"/>
    </source>
</evidence>
<keyword evidence="3 4" id="KW-0119">Carbohydrate metabolism</keyword>
<comment type="caution">
    <text evidence="6">The sequence shown here is derived from an EMBL/GenBank/DDBJ whole genome shotgun (WGS) entry which is preliminary data.</text>
</comment>
<reference key="1">
    <citation type="submission" date="2017-08" db="EMBL/GenBank/DDBJ databases">
        <title>A dynamic microbial community with high functional redundancy inhabits the cold, oxic subseafloor aquifer.</title>
        <authorList>
            <person name="Tully B.J."/>
            <person name="Wheat C.G."/>
            <person name="Glazer B.T."/>
            <person name="Huber J.A."/>
        </authorList>
    </citation>
    <scope>NUCLEOTIDE SEQUENCE [LARGE SCALE GENOMIC DNA]</scope>
</reference>
<dbReference type="EMBL" id="NVUS01000002">
    <property type="protein sequence ID" value="PCJ03352.1"/>
    <property type="molecule type" value="Genomic_DNA"/>
</dbReference>
<proteinExistence type="inferred from homology"/>
<dbReference type="NCBIfam" id="TIGR00502">
    <property type="entry name" value="nagB"/>
    <property type="match status" value="1"/>
</dbReference>
<comment type="function">
    <text evidence="4">Catalyzes the reversible isomerization-deamination of glucosamine 6-phosphate (GlcN6P) to form fructose 6-phosphate (Fru6P) and ammonium ion.</text>
</comment>
<dbReference type="FunFam" id="3.40.50.1360:FF:000003">
    <property type="entry name" value="Glucosamine-6-phosphate deaminase"/>
    <property type="match status" value="1"/>
</dbReference>
<comment type="caution">
    <text evidence="4">Lacks conserved residue(s) required for the propagation of feature annotation.</text>
</comment>
<comment type="pathway">
    <text evidence="4">Amino-sugar metabolism; N-acetylneuraminate degradation; D-fructose 6-phosphate from N-acetylneuraminate: step 5/5.</text>
</comment>
<name>A0A2A4Z8N2_9PROT</name>
<dbReference type="GO" id="GO:0005975">
    <property type="term" value="P:carbohydrate metabolic process"/>
    <property type="evidence" value="ECO:0007669"/>
    <property type="project" value="InterPro"/>
</dbReference>
<dbReference type="InterPro" id="IPR037171">
    <property type="entry name" value="NagB/RpiA_transferase-like"/>
</dbReference>
<dbReference type="PANTHER" id="PTHR11280:SF5">
    <property type="entry name" value="GLUCOSAMINE-6-PHOSPHATE ISOMERASE"/>
    <property type="match status" value="1"/>
</dbReference>
<dbReference type="GO" id="GO:0005737">
    <property type="term" value="C:cytoplasm"/>
    <property type="evidence" value="ECO:0007669"/>
    <property type="project" value="TreeGrafter"/>
</dbReference>
<dbReference type="SUPFAM" id="SSF100950">
    <property type="entry name" value="NagB/RpiA/CoA transferase-like"/>
    <property type="match status" value="1"/>
</dbReference>
<dbReference type="AlphaFoldDB" id="A0A2A4Z8N2"/>
<evidence type="ECO:0000256" key="1">
    <source>
        <dbReference type="ARBA" id="ARBA00000644"/>
    </source>
</evidence>
<dbReference type="UniPathway" id="UPA00629">
    <property type="reaction ID" value="UER00684"/>
</dbReference>
<evidence type="ECO:0000256" key="2">
    <source>
        <dbReference type="ARBA" id="ARBA00022801"/>
    </source>
</evidence>
<dbReference type="HAMAP" id="MF_01241">
    <property type="entry name" value="GlcN6P_deamin"/>
    <property type="match status" value="1"/>
</dbReference>
<feature type="site" description="Part of the allosteric site" evidence="4">
    <location>
        <position position="155"/>
    </location>
</feature>
<organism evidence="6">
    <name type="scientific">OCS116 cluster bacterium</name>
    <dbReference type="NCBI Taxonomy" id="2030921"/>
    <lineage>
        <taxon>Bacteria</taxon>
        <taxon>Pseudomonadati</taxon>
        <taxon>Pseudomonadota</taxon>
        <taxon>Alphaproteobacteria</taxon>
        <taxon>OCS116 cluster</taxon>
    </lineage>
</organism>
<dbReference type="GO" id="GO:0019262">
    <property type="term" value="P:N-acetylneuraminate catabolic process"/>
    <property type="evidence" value="ECO:0007669"/>
    <property type="project" value="UniProtKB-UniRule"/>
</dbReference>
<dbReference type="GO" id="GO:0042802">
    <property type="term" value="F:identical protein binding"/>
    <property type="evidence" value="ECO:0007669"/>
    <property type="project" value="TreeGrafter"/>
</dbReference>
<feature type="site" description="Part of the allosteric site" evidence="4">
    <location>
        <position position="146"/>
    </location>
</feature>
<dbReference type="GO" id="GO:0004342">
    <property type="term" value="F:glucosamine-6-phosphate deaminase activity"/>
    <property type="evidence" value="ECO:0007669"/>
    <property type="project" value="UniProtKB-UniRule"/>
</dbReference>
<accession>A0A2A4Z8N2</accession>
<feature type="active site" description="For ring-opening step" evidence="4">
    <location>
        <position position="143"/>
    </location>
</feature>
<dbReference type="CDD" id="cd01399">
    <property type="entry name" value="GlcN6P_deaminase"/>
    <property type="match status" value="1"/>
</dbReference>
<feature type="site" description="Part of the allosteric site" evidence="4">
    <location>
        <position position="156"/>
    </location>
</feature>